<evidence type="ECO:0000256" key="1">
    <source>
        <dbReference type="ARBA" id="ARBA00006817"/>
    </source>
</evidence>
<accession>A0A8J3I718</accession>
<protein>
    <recommendedName>
        <fullName evidence="2">Activator of Hsp90 ATPase homologue 1/2-like C-terminal domain-containing protein</fullName>
    </recommendedName>
</protein>
<dbReference type="EMBL" id="BNJF01000009">
    <property type="protein sequence ID" value="GHO50744.1"/>
    <property type="molecule type" value="Genomic_DNA"/>
</dbReference>
<dbReference type="Gene3D" id="3.30.530.20">
    <property type="match status" value="1"/>
</dbReference>
<sequence>MPEESVTTPKIELMHIELEVPLNFTPARVFKALTQEIDAWWDKEYSTVKRGKVILEVELGKRLYEDWGHGNGTVFGMVTTVEKDKVLEIEGHLGMDKPAQGLLRFELVAQGTATLLKVTHRATGIIRPYAIHVFAQGWKNLFEVRLPAYLEQQEP</sequence>
<evidence type="ECO:0000313" key="3">
    <source>
        <dbReference type="EMBL" id="GHO50744.1"/>
    </source>
</evidence>
<dbReference type="RefSeq" id="WP_220199716.1">
    <property type="nucleotide sequence ID" value="NZ_BNJF01000009.1"/>
</dbReference>
<comment type="caution">
    <text evidence="3">The sequence shown here is derived from an EMBL/GenBank/DDBJ whole genome shotgun (WGS) entry which is preliminary data.</text>
</comment>
<evidence type="ECO:0000259" key="2">
    <source>
        <dbReference type="Pfam" id="PF08327"/>
    </source>
</evidence>
<dbReference type="Proteomes" id="UP000612362">
    <property type="component" value="Unassembled WGS sequence"/>
</dbReference>
<reference evidence="3" key="1">
    <citation type="submission" date="2020-10" db="EMBL/GenBank/DDBJ databases">
        <title>Taxonomic study of unclassified bacteria belonging to the class Ktedonobacteria.</title>
        <authorList>
            <person name="Yabe S."/>
            <person name="Wang C.M."/>
            <person name="Zheng Y."/>
            <person name="Sakai Y."/>
            <person name="Cavaletti L."/>
            <person name="Monciardini P."/>
            <person name="Donadio S."/>
        </authorList>
    </citation>
    <scope>NUCLEOTIDE SEQUENCE</scope>
    <source>
        <strain evidence="3">SOSP1-1</strain>
    </source>
</reference>
<name>A0A8J3I718_9CHLR</name>
<keyword evidence="4" id="KW-1185">Reference proteome</keyword>
<proteinExistence type="inferred from homology"/>
<feature type="domain" description="Activator of Hsp90 ATPase homologue 1/2-like C-terminal" evidence="2">
    <location>
        <begin position="24"/>
        <end position="151"/>
    </location>
</feature>
<dbReference type="InterPro" id="IPR013538">
    <property type="entry name" value="ASHA1/2-like_C"/>
</dbReference>
<dbReference type="AlphaFoldDB" id="A0A8J3I718"/>
<gene>
    <name evidence="3" type="ORF">KSX_89070</name>
</gene>
<evidence type="ECO:0000313" key="4">
    <source>
        <dbReference type="Proteomes" id="UP000612362"/>
    </source>
</evidence>
<dbReference type="Pfam" id="PF08327">
    <property type="entry name" value="AHSA1"/>
    <property type="match status" value="1"/>
</dbReference>
<comment type="similarity">
    <text evidence="1">Belongs to the AHA1 family.</text>
</comment>
<dbReference type="CDD" id="cd07814">
    <property type="entry name" value="SRPBCC_CalC_Aha1-like"/>
    <property type="match status" value="1"/>
</dbReference>
<organism evidence="3 4">
    <name type="scientific">Ktedonospora formicarum</name>
    <dbReference type="NCBI Taxonomy" id="2778364"/>
    <lineage>
        <taxon>Bacteria</taxon>
        <taxon>Bacillati</taxon>
        <taxon>Chloroflexota</taxon>
        <taxon>Ktedonobacteria</taxon>
        <taxon>Ktedonobacterales</taxon>
        <taxon>Ktedonobacteraceae</taxon>
        <taxon>Ktedonospora</taxon>
    </lineage>
</organism>
<dbReference type="SUPFAM" id="SSF55961">
    <property type="entry name" value="Bet v1-like"/>
    <property type="match status" value="1"/>
</dbReference>
<dbReference type="InterPro" id="IPR023393">
    <property type="entry name" value="START-like_dom_sf"/>
</dbReference>